<evidence type="ECO:0000256" key="1">
    <source>
        <dbReference type="ARBA" id="ARBA00007447"/>
    </source>
</evidence>
<name>A0A835ER33_9POAL</name>
<dbReference type="Gene3D" id="2.40.70.10">
    <property type="entry name" value="Acid Proteases"/>
    <property type="match status" value="2"/>
</dbReference>
<evidence type="ECO:0000256" key="4">
    <source>
        <dbReference type="ARBA" id="ARBA00022801"/>
    </source>
</evidence>
<dbReference type="GO" id="GO:0006508">
    <property type="term" value="P:proteolysis"/>
    <property type="evidence" value="ECO:0007669"/>
    <property type="project" value="UniProtKB-KW"/>
</dbReference>
<proteinExistence type="inferred from homology"/>
<keyword evidence="5" id="KW-0325">Glycoprotein</keyword>
<dbReference type="Gramene" id="Dexi8A01G0008430.1">
    <property type="protein sequence ID" value="Dexi8A01G0008430.1:cds"/>
    <property type="gene ID" value="Dexi8A01G0008430"/>
</dbReference>
<dbReference type="PANTHER" id="PTHR47967:SF20">
    <property type="entry name" value="OS01G0696800 PROTEIN"/>
    <property type="match status" value="1"/>
</dbReference>
<dbReference type="InterPro" id="IPR034161">
    <property type="entry name" value="Pepsin-like_plant"/>
</dbReference>
<accession>A0A835ER33</accession>
<evidence type="ECO:0000256" key="6">
    <source>
        <dbReference type="SAM" id="SignalP"/>
    </source>
</evidence>
<dbReference type="PANTHER" id="PTHR47967">
    <property type="entry name" value="OS07G0603500 PROTEIN-RELATED"/>
    <property type="match status" value="1"/>
</dbReference>
<dbReference type="GO" id="GO:0004190">
    <property type="term" value="F:aspartic-type endopeptidase activity"/>
    <property type="evidence" value="ECO:0007669"/>
    <property type="project" value="UniProtKB-KW"/>
</dbReference>
<evidence type="ECO:0000313" key="8">
    <source>
        <dbReference type="EMBL" id="KAF8701236.1"/>
    </source>
</evidence>
<evidence type="ECO:0000256" key="5">
    <source>
        <dbReference type="ARBA" id="ARBA00023180"/>
    </source>
</evidence>
<keyword evidence="2" id="KW-0645">Protease</keyword>
<dbReference type="GO" id="GO:0005576">
    <property type="term" value="C:extracellular region"/>
    <property type="evidence" value="ECO:0007669"/>
    <property type="project" value="TreeGrafter"/>
</dbReference>
<dbReference type="Pfam" id="PF14543">
    <property type="entry name" value="TAXi_N"/>
    <property type="match status" value="1"/>
</dbReference>
<feature type="domain" description="Peptidase A1" evidence="7">
    <location>
        <begin position="84"/>
        <end position="421"/>
    </location>
</feature>
<dbReference type="Pfam" id="PF14541">
    <property type="entry name" value="TAXi_C"/>
    <property type="match status" value="1"/>
</dbReference>
<keyword evidence="6" id="KW-0732">Signal</keyword>
<protein>
    <recommendedName>
        <fullName evidence="7">Peptidase A1 domain-containing protein</fullName>
    </recommendedName>
</protein>
<organism evidence="8 9">
    <name type="scientific">Digitaria exilis</name>
    <dbReference type="NCBI Taxonomy" id="1010633"/>
    <lineage>
        <taxon>Eukaryota</taxon>
        <taxon>Viridiplantae</taxon>
        <taxon>Streptophyta</taxon>
        <taxon>Embryophyta</taxon>
        <taxon>Tracheophyta</taxon>
        <taxon>Spermatophyta</taxon>
        <taxon>Magnoliopsida</taxon>
        <taxon>Liliopsida</taxon>
        <taxon>Poales</taxon>
        <taxon>Poaceae</taxon>
        <taxon>PACMAD clade</taxon>
        <taxon>Panicoideae</taxon>
        <taxon>Panicodae</taxon>
        <taxon>Paniceae</taxon>
        <taxon>Anthephorinae</taxon>
        <taxon>Digitaria</taxon>
    </lineage>
</organism>
<comment type="caution">
    <text evidence="8">The sequence shown here is derived from an EMBL/GenBank/DDBJ whole genome shotgun (WGS) entry which is preliminary data.</text>
</comment>
<dbReference type="OrthoDB" id="2747330at2759"/>
<dbReference type="PROSITE" id="PS51767">
    <property type="entry name" value="PEPTIDASE_A1"/>
    <property type="match status" value="1"/>
</dbReference>
<dbReference type="InterPro" id="IPR021109">
    <property type="entry name" value="Peptidase_aspartic_dom_sf"/>
</dbReference>
<evidence type="ECO:0000256" key="3">
    <source>
        <dbReference type="ARBA" id="ARBA00022750"/>
    </source>
</evidence>
<keyword evidence="9" id="KW-1185">Reference proteome</keyword>
<feature type="signal peptide" evidence="6">
    <location>
        <begin position="1"/>
        <end position="23"/>
    </location>
</feature>
<feature type="chain" id="PRO_5032615530" description="Peptidase A1 domain-containing protein" evidence="6">
    <location>
        <begin position="24"/>
        <end position="433"/>
    </location>
</feature>
<dbReference type="InterPro" id="IPR032861">
    <property type="entry name" value="TAXi_N"/>
</dbReference>
<dbReference type="EMBL" id="JACEFO010001814">
    <property type="protein sequence ID" value="KAF8701236.1"/>
    <property type="molecule type" value="Genomic_DNA"/>
</dbReference>
<comment type="similarity">
    <text evidence="1">Belongs to the peptidase A1 family.</text>
</comment>
<evidence type="ECO:0000256" key="2">
    <source>
        <dbReference type="ARBA" id="ARBA00022670"/>
    </source>
</evidence>
<dbReference type="InterPro" id="IPR033121">
    <property type="entry name" value="PEPTIDASE_A1"/>
</dbReference>
<gene>
    <name evidence="8" type="ORF">HU200_033722</name>
</gene>
<reference evidence="8" key="1">
    <citation type="submission" date="2020-07" db="EMBL/GenBank/DDBJ databases">
        <title>Genome sequence and genetic diversity analysis of an under-domesticated orphan crop, white fonio (Digitaria exilis).</title>
        <authorList>
            <person name="Bennetzen J.L."/>
            <person name="Chen S."/>
            <person name="Ma X."/>
            <person name="Wang X."/>
            <person name="Yssel A.E.J."/>
            <person name="Chaluvadi S.R."/>
            <person name="Johnson M."/>
            <person name="Gangashetty P."/>
            <person name="Hamidou F."/>
            <person name="Sanogo M.D."/>
            <person name="Zwaenepoel A."/>
            <person name="Wallace J."/>
            <person name="Van De Peer Y."/>
            <person name="Van Deynze A."/>
        </authorList>
    </citation>
    <scope>NUCLEOTIDE SEQUENCE</scope>
    <source>
        <tissue evidence="8">Leaves</tissue>
    </source>
</reference>
<dbReference type="InterPro" id="IPR051708">
    <property type="entry name" value="Plant_Aspart_Prot_A1"/>
</dbReference>
<dbReference type="CDD" id="cd05476">
    <property type="entry name" value="pepsin_A_like_plant"/>
    <property type="match status" value="1"/>
</dbReference>
<keyword evidence="4" id="KW-0378">Hydrolase</keyword>
<dbReference type="AlphaFoldDB" id="A0A835ER33"/>
<sequence length="433" mass="45711">MATKVALVTLVVSFLATARPAYSAPQGFRAAMSRREPTINFTRASHNSYERLLMLAARQDAATGVSHGVSAQAPLRLDAGGAGYDMTFSIGTPPQKLSALADTGSDLIWTKCGACHQCTPYATPSYYPNNSSSFSKLPCTSNLCTDLGEEAATACSGAGEAECDYVYFYGLAEDPNHYTLGYLATETFTLGGDAVSGIGFGCTNMSEGGYGTAGSGLVGLGRGPISLVSQLNAGAFSYCLTTKFSKSSPLLFGALAGLSGASVQSTPLLPSSIFYVVNLKKITIGSKTTAGTGTAGVVFDSGTTVTFLAEPAYTAALKAVRRETKLQKTAGIAGFDACFREKRGEGFGDVGDSWKTAIPPMVLHFDGADMFLPLENYFGEVEDGVVCWIVQESPSLSIIGNIMQMSFHIRYGVDEEVLSFQPANCDKFRLRNH</sequence>
<dbReference type="InterPro" id="IPR032799">
    <property type="entry name" value="TAXi_C"/>
</dbReference>
<dbReference type="SUPFAM" id="SSF50630">
    <property type="entry name" value="Acid proteases"/>
    <property type="match status" value="1"/>
</dbReference>
<evidence type="ECO:0000259" key="7">
    <source>
        <dbReference type="PROSITE" id="PS51767"/>
    </source>
</evidence>
<dbReference type="Proteomes" id="UP000636709">
    <property type="component" value="Unassembled WGS sequence"/>
</dbReference>
<evidence type="ECO:0000313" key="9">
    <source>
        <dbReference type="Proteomes" id="UP000636709"/>
    </source>
</evidence>
<keyword evidence="3" id="KW-0064">Aspartyl protease</keyword>